<evidence type="ECO:0000259" key="3">
    <source>
        <dbReference type="Pfam" id="PF01642"/>
    </source>
</evidence>
<dbReference type="GO" id="GO:0004494">
    <property type="term" value="F:methylmalonyl-CoA mutase activity"/>
    <property type="evidence" value="ECO:0007669"/>
    <property type="project" value="UniProtKB-EC"/>
</dbReference>
<evidence type="ECO:0000313" key="4">
    <source>
        <dbReference type="EMBL" id="NBE50029.1"/>
    </source>
</evidence>
<dbReference type="AlphaFoldDB" id="A0A964UJ45"/>
<dbReference type="OrthoDB" id="9762378at2"/>
<comment type="subunit">
    <text evidence="1">Heterodimer of an alpha and a beta chain.</text>
</comment>
<keyword evidence="2" id="KW-0413">Isomerase</keyword>
<evidence type="ECO:0000313" key="5">
    <source>
        <dbReference type="Proteomes" id="UP000598297"/>
    </source>
</evidence>
<dbReference type="Gene3D" id="3.20.20.240">
    <property type="entry name" value="Methylmalonyl-CoA mutase"/>
    <property type="match status" value="1"/>
</dbReference>
<dbReference type="InterPro" id="IPR016176">
    <property type="entry name" value="Cbl-dep_enz_cat"/>
</dbReference>
<organism evidence="4 5">
    <name type="scientific">Streptomyces boluensis</name>
    <dbReference type="NCBI Taxonomy" id="1775135"/>
    <lineage>
        <taxon>Bacteria</taxon>
        <taxon>Bacillati</taxon>
        <taxon>Actinomycetota</taxon>
        <taxon>Actinomycetes</taxon>
        <taxon>Kitasatosporales</taxon>
        <taxon>Streptomycetaceae</taxon>
        <taxon>Streptomyces</taxon>
    </lineage>
</organism>
<evidence type="ECO:0000256" key="1">
    <source>
        <dbReference type="ARBA" id="ARBA00011870"/>
    </source>
</evidence>
<keyword evidence="5" id="KW-1185">Reference proteome</keyword>
<dbReference type="EMBL" id="JAAAHS010000003">
    <property type="protein sequence ID" value="NBE50029.1"/>
    <property type="molecule type" value="Genomic_DNA"/>
</dbReference>
<dbReference type="PANTHER" id="PTHR48101:SF1">
    <property type="entry name" value="METHYLMALONYL-COA MUTASE, LARGE SUBUNIT"/>
    <property type="match status" value="1"/>
</dbReference>
<dbReference type="InterPro" id="IPR006099">
    <property type="entry name" value="MeMalonylCoA_mutase_a/b_cat"/>
</dbReference>
<sequence>MRTDYAPAGAERAGQYPFTRGISSDPQPWIMGQYAGFGTPEESNARFRKLLDAGVTGFSVAMDLPTQMGIDSDDPRAAGEVGRVGVAIDSLADIEILMRDIPLGEVTQVRTTANSIGYVWAAMFLVLAEKQGVDPDTFGLTIQNDVLKEFIARGTQIFPPEPSLRLAADVIEHCVRHVPRWVPLTMSGYHIRESGASAAQEIAYTFANARAYLDECLGRGVTIDEIAPSLMTFLAITTDFLPEVAKFRAARRVWAKLMRDTYGAEDARSQQLKIFAFTAGSSLTAQQPLNNVVRASLEATAAALAGVQTMHVSAYDEALGVPTEAAATLALRTQQVVAFESGLTTTLDPFGGSYAVEALTDEAEREIDEVSRRIEDRGGALRCIESGWFASELSESAYELAQSIDSGERTVVGVNTFRSEAEPLEVFSIDPAAEAAQARSVRELRERRDGAAVRRGLGALRDAAAAGQNVMPATIEAVRAYATVGEIVDVLRTEFGTWKPSSNF</sequence>
<name>A0A964UJ45_9ACTN</name>
<dbReference type="NCBIfam" id="TIGR00641">
    <property type="entry name" value="acid_CoA_mut_N"/>
    <property type="match status" value="1"/>
</dbReference>
<evidence type="ECO:0000256" key="2">
    <source>
        <dbReference type="ARBA" id="ARBA00023235"/>
    </source>
</evidence>
<dbReference type="GO" id="GO:0031419">
    <property type="term" value="F:cobalamin binding"/>
    <property type="evidence" value="ECO:0007669"/>
    <property type="project" value="UniProtKB-KW"/>
</dbReference>
<gene>
    <name evidence="4" type="ORF">GUY60_01000</name>
</gene>
<accession>A0A964UJ45</accession>
<reference evidence="4" key="1">
    <citation type="submission" date="2020-01" db="EMBL/GenBank/DDBJ databases">
        <title>Whole-genome analyses of novel actinobacteria.</title>
        <authorList>
            <person name="Sahin N."/>
        </authorList>
    </citation>
    <scope>NUCLEOTIDE SEQUENCE</scope>
    <source>
        <strain evidence="4">YC537</strain>
    </source>
</reference>
<dbReference type="InterPro" id="IPR006098">
    <property type="entry name" value="MMCoA_mutase_a_cat"/>
</dbReference>
<protein>
    <submittedName>
        <fullName evidence="4">Methylmalonyl-CoA mutase</fullName>
    </submittedName>
</protein>
<dbReference type="Proteomes" id="UP000598297">
    <property type="component" value="Unassembled WGS sequence"/>
</dbReference>
<dbReference type="SUPFAM" id="SSF51703">
    <property type="entry name" value="Cobalamin (vitamin B12)-dependent enzymes"/>
    <property type="match status" value="1"/>
</dbReference>
<comment type="caution">
    <text evidence="4">The sequence shown here is derived from an EMBL/GenBank/DDBJ whole genome shotgun (WGS) entry which is preliminary data.</text>
</comment>
<dbReference type="Pfam" id="PF01642">
    <property type="entry name" value="MM_CoA_mutase"/>
    <property type="match status" value="1"/>
</dbReference>
<proteinExistence type="predicted"/>
<dbReference type="PANTHER" id="PTHR48101">
    <property type="entry name" value="METHYLMALONYL-COA MUTASE, MITOCHONDRIAL-RELATED"/>
    <property type="match status" value="1"/>
</dbReference>
<feature type="domain" description="Methylmalonyl-CoA mutase alpha/beta chain catalytic" evidence="3">
    <location>
        <begin position="9"/>
        <end position="496"/>
    </location>
</feature>